<name>A0A1I7ZVK4_9BILA</name>
<keyword evidence="2" id="KW-1185">Reference proteome</keyword>
<feature type="region of interest" description="Disordered" evidence="1">
    <location>
        <begin position="1"/>
        <end position="24"/>
    </location>
</feature>
<dbReference type="WBParaSite" id="L893_g30022.t1">
    <property type="protein sequence ID" value="L893_g30022.t1"/>
    <property type="gene ID" value="L893_g30022"/>
</dbReference>
<reference evidence="3" key="1">
    <citation type="submission" date="2016-11" db="UniProtKB">
        <authorList>
            <consortium name="WormBaseParasite"/>
        </authorList>
    </citation>
    <scope>IDENTIFICATION</scope>
</reference>
<organism evidence="2 3">
    <name type="scientific">Steinernema glaseri</name>
    <dbReference type="NCBI Taxonomy" id="37863"/>
    <lineage>
        <taxon>Eukaryota</taxon>
        <taxon>Metazoa</taxon>
        <taxon>Ecdysozoa</taxon>
        <taxon>Nematoda</taxon>
        <taxon>Chromadorea</taxon>
        <taxon>Rhabditida</taxon>
        <taxon>Tylenchina</taxon>
        <taxon>Panagrolaimomorpha</taxon>
        <taxon>Strongyloidoidea</taxon>
        <taxon>Steinernematidae</taxon>
        <taxon>Steinernema</taxon>
    </lineage>
</organism>
<protein>
    <submittedName>
        <fullName evidence="3">Protein kinase domain-containing protein</fullName>
    </submittedName>
</protein>
<accession>A0A1I7ZVK4</accession>
<evidence type="ECO:0000256" key="1">
    <source>
        <dbReference type="SAM" id="MobiDB-lite"/>
    </source>
</evidence>
<dbReference type="AlphaFoldDB" id="A0A1I7ZVK4"/>
<proteinExistence type="predicted"/>
<sequence>MDLLGEGRRNSAPPGEDLTTFSDAPTIQTEANAFREDLGNRVHIAVCEAKDIGDSRTYVKLYDISDAIRCEDS</sequence>
<dbReference type="Proteomes" id="UP000095287">
    <property type="component" value="Unplaced"/>
</dbReference>
<evidence type="ECO:0000313" key="2">
    <source>
        <dbReference type="Proteomes" id="UP000095287"/>
    </source>
</evidence>
<evidence type="ECO:0000313" key="3">
    <source>
        <dbReference type="WBParaSite" id="L893_g30022.t1"/>
    </source>
</evidence>